<dbReference type="AlphaFoldDB" id="A0A1V1H127"/>
<organism evidence="2">
    <name type="scientific">Oryza alta</name>
    <dbReference type="NCBI Taxonomy" id="52545"/>
    <lineage>
        <taxon>Eukaryota</taxon>
        <taxon>Viridiplantae</taxon>
        <taxon>Streptophyta</taxon>
        <taxon>Embryophyta</taxon>
        <taxon>Tracheophyta</taxon>
        <taxon>Spermatophyta</taxon>
        <taxon>Magnoliopsida</taxon>
        <taxon>Liliopsida</taxon>
        <taxon>Poales</taxon>
        <taxon>Poaceae</taxon>
        <taxon>BOP clade</taxon>
        <taxon>Oryzoideae</taxon>
        <taxon>Oryzeae</taxon>
        <taxon>Oryzinae</taxon>
        <taxon>Oryza</taxon>
    </lineage>
</organism>
<reference evidence="2" key="1">
    <citation type="submission" date="2009-05" db="EMBL/GenBank/DDBJ databases">
        <title>Oryza sativa Japonica Group genomic DNA, chromosome 6, BAC clone:KMK0024M20, cultivar:Khau Mac Kho.</title>
        <authorList>
            <person name="Matsumoto T."/>
            <person name="Wu J."/>
            <person name="Kanamori H."/>
        </authorList>
    </citation>
    <scope>NUCLEOTIDE SEQUENCE</scope>
    <source>
        <strain evidence="2">IRGC 105143</strain>
    </source>
</reference>
<evidence type="ECO:0000256" key="1">
    <source>
        <dbReference type="SAM" id="MobiDB-lite"/>
    </source>
</evidence>
<sequence length="108" mass="12085">MKPNQAKHTQSCERDIRSSTVLPFESAKKVGTEEDKASTLDREALQRAESRSLVFVREPDEPVRSVPSQSSTWTGWLTHFIEHMKHIAAHPARIDLPPPPPCGLHPAP</sequence>
<evidence type="ECO:0000313" key="2">
    <source>
        <dbReference type="EMBL" id="BAX25070.1"/>
    </source>
</evidence>
<dbReference type="EMBL" id="AP011471">
    <property type="protein sequence ID" value="BAX25070.1"/>
    <property type="molecule type" value="Genomic_DNA"/>
</dbReference>
<protein>
    <submittedName>
        <fullName evidence="2">Uncharacterized protein</fullName>
    </submittedName>
</protein>
<accession>A0A1V1H127</accession>
<feature type="compositionally biased region" description="Basic and acidic residues" evidence="1">
    <location>
        <begin position="26"/>
        <end position="41"/>
    </location>
</feature>
<proteinExistence type="predicted"/>
<feature type="region of interest" description="Disordered" evidence="1">
    <location>
        <begin position="1"/>
        <end position="41"/>
    </location>
</feature>
<gene>
    <name evidence="2" type="primary">OA_BBa0065J20.26</name>
</gene>
<name>A0A1V1H127_9ORYZ</name>